<evidence type="ECO:0000313" key="2">
    <source>
        <dbReference type="EMBL" id="BAC39400.1"/>
    </source>
</evidence>
<dbReference type="VEuPathDB" id="HostDB:ENSMUSG00000074925"/>
<dbReference type="HOGENOM" id="CLU_2145036_0_0_1"/>
<reference evidence="2" key="7">
    <citation type="journal article" date="2005" name="Science">
        <title>The Transcriptional Landscape of the Mammalian Genome.</title>
        <authorList>
            <consortium name="The FANTOM Consortium"/>
            <consortium name="Riken Genome Exploration Research Group and Genome Science Group (Genome Network Project Core Group)"/>
        </authorList>
    </citation>
    <scope>NUCLEOTIDE SEQUENCE</scope>
    <source>
        <strain evidence="2">C57BL/6J</strain>
        <tissue evidence="2">Stomach</tissue>
    </source>
</reference>
<evidence type="ECO:0000313" key="3">
    <source>
        <dbReference type="Ensembl" id="ENSMUSP00000069426.2"/>
    </source>
</evidence>
<gene>
    <name evidence="3" type="primary">Ptar1</name>
</gene>
<dbReference type="MGI" id="MGI:1921875">
    <property type="gene designation" value="Ptar1"/>
</dbReference>
<reference evidence="3 4" key="9">
    <citation type="journal article" date="2009" name="PLoS Biol.">
        <title>Lineage-specific biology revealed by a finished genome assembly of the mouse.</title>
        <authorList>
            <consortium name="Mouse Genome Sequencing Consortium"/>
            <person name="Church D.M."/>
            <person name="Goodstadt L."/>
            <person name="Hillier L.W."/>
            <person name="Zody M.C."/>
            <person name="Goldstein S."/>
            <person name="She X."/>
            <person name="Bult C.J."/>
            <person name="Agarwala R."/>
            <person name="Cherry J.L."/>
            <person name="DiCuccio M."/>
            <person name="Hlavina W."/>
            <person name="Kapustin Y."/>
            <person name="Meric P."/>
            <person name="Maglott D."/>
            <person name="Birtle Z."/>
            <person name="Marques A.C."/>
            <person name="Graves T."/>
            <person name="Zhou S."/>
            <person name="Teague B."/>
            <person name="Potamousis K."/>
            <person name="Churas C."/>
            <person name="Place M."/>
            <person name="Herschleb J."/>
            <person name="Runnheim R."/>
            <person name="Forrest D."/>
            <person name="Amos-Landgraf J."/>
            <person name="Schwartz D.C."/>
            <person name="Cheng Z."/>
            <person name="Lindblad-Toh K."/>
            <person name="Eichler E.E."/>
            <person name="Ponting C.P."/>
        </authorList>
    </citation>
    <scope>NUCLEOTIDE SEQUENCE [LARGE SCALE GENOMIC DNA]</scope>
    <source>
        <strain evidence="3 4">C57BL/6J</strain>
    </source>
</reference>
<sequence>MKSEKSVPFFFLRKAFWVYCYFPTQNFYLKNFKCFILNFLHCKNFVLNETANTSNVFAPPPPAHIVCNELMLIREAWWGTGKFQQTQFYRSSEQEKNDPKNSTYCHPMSSLK</sequence>
<dbReference type="Proteomes" id="UP000000589">
    <property type="component" value="Chromosome 19"/>
</dbReference>
<organism evidence="2">
    <name type="scientific">Mus musculus</name>
    <name type="common">Mouse</name>
    <dbReference type="NCBI Taxonomy" id="10090"/>
    <lineage>
        <taxon>Eukaryota</taxon>
        <taxon>Metazoa</taxon>
        <taxon>Chordata</taxon>
        <taxon>Craniata</taxon>
        <taxon>Vertebrata</taxon>
        <taxon>Euteleostomi</taxon>
        <taxon>Mammalia</taxon>
        <taxon>Eutheria</taxon>
        <taxon>Euarchontoglires</taxon>
        <taxon>Glires</taxon>
        <taxon>Rodentia</taxon>
        <taxon>Myomorpha</taxon>
        <taxon>Muroidea</taxon>
        <taxon>Muridae</taxon>
        <taxon>Murinae</taxon>
        <taxon>Mus</taxon>
        <taxon>Mus</taxon>
    </lineage>
</organism>
<dbReference type="EMBL" id="AK085249">
    <property type="protein sequence ID" value="BAC39400.1"/>
    <property type="molecule type" value="mRNA"/>
</dbReference>
<dbReference type="GeneTree" id="ENSGT00390000017892"/>
<dbReference type="Ensembl" id="ENSMUST00000067077.2">
    <property type="protein sequence ID" value="ENSMUSP00000069426.2"/>
    <property type="gene ID" value="ENSMUSG00000074925.5"/>
</dbReference>
<reference evidence="2" key="2">
    <citation type="journal article" date="2000" name="Genome Res.">
        <title>Normalization and subtraction of cap-trapper-selected cDNAs to prepare full-length cDNA libraries for rapid discovery of new genes.</title>
        <authorList>
            <person name="Carninci P."/>
            <person name="Shibata Y."/>
            <person name="Hayatsu N."/>
            <person name="Sugahara Y."/>
            <person name="Shibata K."/>
            <person name="Itoh M."/>
            <person name="Konno H."/>
            <person name="Okazaki Y."/>
            <person name="Muramatsu M."/>
            <person name="Hayashizaki Y."/>
        </authorList>
    </citation>
    <scope>NUCLEOTIDE SEQUENCE</scope>
    <source>
        <strain evidence="2">C57BL/6J</strain>
        <tissue evidence="2">Stomach</tissue>
    </source>
</reference>
<reference evidence="3" key="10">
    <citation type="journal article" date="2011" name="PLoS Biol.">
        <title>Modernizing reference genome assemblies.</title>
        <authorList>
            <person name="Church D.M."/>
            <person name="Schneider V.A."/>
            <person name="Graves T."/>
            <person name="Auger K."/>
            <person name="Cunningham F."/>
            <person name="Bouk N."/>
            <person name="Chen H.C."/>
            <person name="Agarwala R."/>
            <person name="McLaren W.M."/>
            <person name="Ritchie G.R."/>
            <person name="Albracht D."/>
            <person name="Kremitzki M."/>
            <person name="Rock S."/>
            <person name="Kotkiewicz H."/>
            <person name="Kremitzki C."/>
            <person name="Wollam A."/>
            <person name="Trani L."/>
            <person name="Fulton L."/>
            <person name="Fulton R."/>
            <person name="Matthews L."/>
            <person name="Whitehead S."/>
            <person name="Chow W."/>
            <person name="Torrance J."/>
            <person name="Dunn M."/>
            <person name="Harden G."/>
            <person name="Threadgold G."/>
            <person name="Wood J."/>
            <person name="Collins J."/>
            <person name="Heath P."/>
            <person name="Griffiths G."/>
            <person name="Pelan S."/>
            <person name="Grafham D."/>
            <person name="Eichler E.E."/>
            <person name="Weinstock G."/>
            <person name="Mardis E.R."/>
            <person name="Wilson R.K."/>
            <person name="Howe K."/>
            <person name="Flicek P."/>
            <person name="Hubbard T."/>
        </authorList>
    </citation>
    <scope>NUCLEOTIDE SEQUENCE [LARGE SCALE GENOMIC DNA]</scope>
    <source>
        <strain evidence="3">C57BL/6J</strain>
    </source>
</reference>
<reference evidence="2" key="3">
    <citation type="journal article" date="2000" name="Genome Res.">
        <title>RIKEN integrated sequence analysis (RISA) system--384-format sequencing pipeline with 384 multicapillary sequencer.</title>
        <authorList>
            <person name="Shibata K."/>
            <person name="Itoh M."/>
            <person name="Aizawa K."/>
            <person name="Nagaoka S."/>
            <person name="Sasaki N."/>
            <person name="Carninci P."/>
            <person name="Konno H."/>
            <person name="Akiyama J."/>
            <person name="Nishi K."/>
            <person name="Kitsunai T."/>
            <person name="Tashiro H."/>
            <person name="Itoh M."/>
            <person name="Sumi N."/>
            <person name="Ishii Y."/>
            <person name="Nakamura S."/>
            <person name="Hazama M."/>
            <person name="Nishine T."/>
            <person name="Harada A."/>
            <person name="Yamamoto R."/>
            <person name="Matsumoto H."/>
            <person name="Sakaguchi S."/>
            <person name="Ikegami T."/>
            <person name="Kashiwagi K."/>
            <person name="Fujiwake S."/>
            <person name="Inoue K."/>
            <person name="Togawa Y."/>
            <person name="Izawa M."/>
            <person name="Ohara E."/>
            <person name="Watahiki M."/>
            <person name="Yoneda Y."/>
            <person name="Ishikawa T."/>
            <person name="Ozawa K."/>
            <person name="Tanaka T."/>
            <person name="Matsuura S."/>
            <person name="Kawai J."/>
            <person name="Okazaki Y."/>
            <person name="Muramatsu M."/>
            <person name="Inoue Y."/>
            <person name="Kira A."/>
            <person name="Hayashizaki Y."/>
        </authorList>
    </citation>
    <scope>NUCLEOTIDE SEQUENCE</scope>
    <source>
        <strain evidence="2">C57BL/6J</strain>
        <tissue evidence="2">Stomach</tissue>
    </source>
</reference>
<dbReference type="PaxDb" id="10090-ENSMUSP00000069426"/>
<reference evidence="2" key="5">
    <citation type="journal article" date="2002" name="Nature">
        <title>Analysis of the mouse transcriptome based on functional annotation of 60,770 full-length cDNAs.</title>
        <authorList>
            <consortium name="The FANTOM Consortium and the RIKEN Genome Exploration Research Group Phase I and II Team"/>
        </authorList>
    </citation>
    <scope>NUCLEOTIDE SEQUENCE</scope>
    <source>
        <strain evidence="2">C57BL/6J</strain>
        <tissue evidence="2">Stomach</tissue>
    </source>
</reference>
<keyword evidence="4" id="KW-1185">Reference proteome</keyword>
<dbReference type="ExpressionAtlas" id="Q8C3P5">
    <property type="expression patterns" value="baseline and differential"/>
</dbReference>
<reference evidence="2" key="1">
    <citation type="journal article" date="1999" name="Methods Enzymol.">
        <title>High-efficiency full-length cDNA cloning.</title>
        <authorList>
            <person name="Carninci P."/>
            <person name="Hayashizaki Y."/>
        </authorList>
    </citation>
    <scope>NUCLEOTIDE SEQUENCE</scope>
    <source>
        <strain evidence="2">C57BL/6J</strain>
        <tissue evidence="2">Stomach</tissue>
    </source>
</reference>
<feature type="region of interest" description="Disordered" evidence="1">
    <location>
        <begin position="89"/>
        <end position="112"/>
    </location>
</feature>
<proteinExistence type="evidence at transcript level"/>
<reference evidence="2" key="4">
    <citation type="journal article" date="2001" name="Nature">
        <title>Functional annotation of a full-length mouse cDNA collection.</title>
        <authorList>
            <consortium name="The RIKEN Genome Exploration Research Group Phase II Team and the FANTOM Consortium"/>
        </authorList>
    </citation>
    <scope>NUCLEOTIDE SEQUENCE</scope>
    <source>
        <strain evidence="2">C57BL/6J</strain>
        <tissue evidence="2">Stomach</tissue>
    </source>
</reference>
<evidence type="ECO:0000313" key="4">
    <source>
        <dbReference type="Proteomes" id="UP000000589"/>
    </source>
</evidence>
<protein>
    <submittedName>
        <fullName evidence="3">Protein prenyltransferase alpha subunit repeat containing 1</fullName>
    </submittedName>
</protein>
<dbReference type="Antibodypedia" id="6448">
    <property type="antibodies" value="72 antibodies from 18 providers"/>
</dbReference>
<accession>Q8C3P5</accession>
<name>Q8C3P5_MOUSE</name>
<reference evidence="3" key="11">
    <citation type="submission" date="2025-05" db="UniProtKB">
        <authorList>
            <consortium name="Ensembl"/>
        </authorList>
    </citation>
    <scope>IDENTIFICATION</scope>
    <source>
        <strain evidence="3">C57BL/6J</strain>
    </source>
</reference>
<reference evidence="2" key="8">
    <citation type="journal article" date="2005" name="Science">
        <title>Antisense Transcription in the Mammalian Transcriptome.</title>
        <authorList>
            <consortium name="RIKEN Genome Exploration Research Group and Genome Science Group (Genome Network Project Core Group) and the FANTOM Consortium"/>
        </authorList>
    </citation>
    <scope>NUCLEOTIDE SEQUENCE</scope>
    <source>
        <strain evidence="2">C57BL/6J</strain>
        <tissue evidence="2">Stomach</tissue>
    </source>
</reference>
<evidence type="ECO:0000256" key="1">
    <source>
        <dbReference type="SAM" id="MobiDB-lite"/>
    </source>
</evidence>
<dbReference type="Bgee" id="ENSMUSG00000074925">
    <property type="expression patterns" value="Expressed in metanephric cortical collecting duct and 225 other cell types or tissues"/>
</dbReference>
<reference evidence="2" key="6">
    <citation type="submission" date="2002-04" db="EMBL/GenBank/DDBJ databases">
        <authorList>
            <person name="Adachi J."/>
            <person name="Aizawa K."/>
            <person name="Akimura T."/>
            <person name="Arakawa T."/>
            <person name="Bono H."/>
            <person name="Carninci P."/>
            <person name="Fukuda S."/>
            <person name="Furuno M."/>
            <person name="Hanagaki T."/>
            <person name="Hara A."/>
            <person name="Hashizume W."/>
            <person name="Hayashida K."/>
            <person name="Hayatsu N."/>
            <person name="Hiramoto K."/>
            <person name="Hiraoka T."/>
            <person name="Hirozane T."/>
            <person name="Hori F."/>
            <person name="Imotani K."/>
            <person name="Ishii Y."/>
            <person name="Itoh M."/>
            <person name="Kagawa I."/>
            <person name="Kasukawa T."/>
            <person name="Katoh H."/>
            <person name="Kawai J."/>
            <person name="Kojima Y."/>
            <person name="Kondo S."/>
            <person name="Konno H."/>
            <person name="Kouda M."/>
            <person name="Koya S."/>
            <person name="Kurihara C."/>
            <person name="Matsuyama T."/>
            <person name="Miyazaki A."/>
            <person name="Murata M."/>
            <person name="Nakamura M."/>
            <person name="Nishi K."/>
            <person name="Nomura K."/>
            <person name="Numazaki R."/>
            <person name="Ohno M."/>
            <person name="Ohsato N."/>
            <person name="Okazaki Y."/>
            <person name="Saito R."/>
            <person name="Saitoh H."/>
            <person name="Sakai C."/>
            <person name="Sakai K."/>
            <person name="Sakazume N."/>
            <person name="Sano H."/>
            <person name="Sasaki D."/>
            <person name="Shibata K."/>
            <person name="Shinagawa A."/>
            <person name="Shiraki T."/>
            <person name="Sogabe Y."/>
            <person name="Tagami M."/>
            <person name="Tagawa A."/>
            <person name="Takahashi F."/>
            <person name="Takaku-Akahira S."/>
            <person name="Takeda Y."/>
            <person name="Tanaka T."/>
            <person name="Tomaru A."/>
            <person name="Toya T."/>
            <person name="Yasunishi A."/>
            <person name="Muramatsu M."/>
            <person name="Hayashizaki Y."/>
        </authorList>
    </citation>
    <scope>NUCLEOTIDE SEQUENCE</scope>
    <source>
        <strain evidence="2">C57BL/6J</strain>
        <tissue evidence="2">Stomach</tissue>
    </source>
</reference>
<dbReference type="AlphaFoldDB" id="Q8C3P5"/>